<keyword evidence="6 10" id="KW-0274">FAD</keyword>
<dbReference type="PROSITE" id="PS51257">
    <property type="entry name" value="PROKAR_LIPOPROTEIN"/>
    <property type="match status" value="1"/>
</dbReference>
<feature type="binding site" evidence="11">
    <location>
        <position position="199"/>
    </location>
    <ligand>
        <name>Mg(2+)</name>
        <dbReference type="ChEBI" id="CHEBI:18420"/>
    </ligand>
</feature>
<dbReference type="RefSeq" id="WP_004833137.1">
    <property type="nucleotide sequence ID" value="NZ_BHYQ01000003.1"/>
</dbReference>
<dbReference type="SUPFAM" id="SSF143631">
    <property type="entry name" value="ApbE-like"/>
    <property type="match status" value="1"/>
</dbReference>
<keyword evidence="12" id="KW-0472">Membrane</keyword>
<reference evidence="15" key="3">
    <citation type="submission" date="2022-07" db="EMBL/GenBank/DDBJ databases">
        <title>Parvimonas micra travels from the subgingival sulcus of the human oral cavity to the colorectal adenocarcinoma.</title>
        <authorList>
            <person name="Conde-Perez K."/>
            <person name="Buetas E."/>
            <person name="Aja-Macaya P."/>
            <person name="Martin-De Arribas E."/>
            <person name="Iglesias-Corras I."/>
            <person name="Trigo-Tasende N."/>
            <person name="Nasser-Ali M."/>
            <person name="Estevez L.S."/>
            <person name="Rumbo-Feal S."/>
            <person name="Otero-Alen B."/>
            <person name="Noguera J.F."/>
            <person name="Concha A."/>
            <person name="Pardinas-Lopez S."/>
            <person name="Carda-Dieguez M."/>
            <person name="Gomez-Randulfe I."/>
            <person name="Martinez-Lago N."/>
            <person name="Ladra S."/>
            <person name="Aparicio L.A."/>
            <person name="Bou G."/>
            <person name="Mira A."/>
            <person name="Vallejo J.A."/>
            <person name="Poza M."/>
        </authorList>
    </citation>
    <scope>NUCLEOTIDE SEQUENCE</scope>
    <source>
        <strain evidence="15">PM102KC-G-1</strain>
    </source>
</reference>
<dbReference type="EMBL" id="JABZRE010000007">
    <property type="protein sequence ID" value="MBF1306760.1"/>
    <property type="molecule type" value="Genomic_DNA"/>
</dbReference>
<comment type="function">
    <text evidence="12">Flavin transferase that catalyzes the transfer of the FMN moiety of FAD and its covalent binding to the hydroxyl group of a threonine residue in a target flavoprotein.</text>
</comment>
<evidence type="ECO:0000313" key="13">
    <source>
        <dbReference type="EMBL" id="AIZ36781.1"/>
    </source>
</evidence>
<evidence type="ECO:0000256" key="10">
    <source>
        <dbReference type="PIRNR" id="PIRNR006268"/>
    </source>
</evidence>
<evidence type="ECO:0000256" key="12">
    <source>
        <dbReference type="RuleBase" id="RU363002"/>
    </source>
</evidence>
<comment type="similarity">
    <text evidence="10 12">Belongs to the ApbE family.</text>
</comment>
<keyword evidence="12" id="KW-0732">Signal</keyword>
<keyword evidence="4 10" id="KW-0808">Transferase</keyword>
<dbReference type="Gene3D" id="3.10.520.10">
    <property type="entry name" value="ApbE-like domains"/>
    <property type="match status" value="1"/>
</dbReference>
<protein>
    <recommendedName>
        <fullName evidence="2 10">FAD:protein FMN transferase</fullName>
        <ecNumber evidence="1 10">2.7.1.180</ecNumber>
    </recommendedName>
    <alternativeName>
        <fullName evidence="8 10">Flavin transferase</fullName>
    </alternativeName>
</protein>
<proteinExistence type="inferred from homology"/>
<dbReference type="EC" id="2.7.1.180" evidence="1 10"/>
<dbReference type="EMBL" id="CP101412">
    <property type="protein sequence ID" value="WBB31401.1"/>
    <property type="molecule type" value="Genomic_DNA"/>
</dbReference>
<reference evidence="13 16" key="1">
    <citation type="submission" date="2014-10" db="EMBL/GenBank/DDBJ databases">
        <title>Complete genome sequence of Parvimonas micra KCOM 1535 (= ChDC B708).</title>
        <authorList>
            <person name="Kook J.-K."/>
            <person name="Park S.-N."/>
            <person name="Lim Y.K."/>
            <person name="Roh H."/>
        </authorList>
    </citation>
    <scope>NUCLEOTIDE SEQUENCE [LARGE SCALE GENOMIC DNA]</scope>
    <source>
        <strain evidence="13">KCOM 1535</strain>
        <strain evidence="16">KCOM 1535 / ChDC B708</strain>
    </source>
</reference>
<keyword evidence="7 10" id="KW-0460">Magnesium</keyword>
<dbReference type="EMBL" id="CP009761">
    <property type="protein sequence ID" value="AIZ36781.1"/>
    <property type="molecule type" value="Genomic_DNA"/>
</dbReference>
<dbReference type="PANTHER" id="PTHR30040:SF2">
    <property type="entry name" value="FAD:PROTEIN FMN TRANSFERASE"/>
    <property type="match status" value="1"/>
</dbReference>
<name>A0A0B4S2D7_9FIRM</name>
<evidence type="ECO:0000256" key="3">
    <source>
        <dbReference type="ARBA" id="ARBA00022630"/>
    </source>
</evidence>
<dbReference type="GO" id="GO:0046872">
    <property type="term" value="F:metal ion binding"/>
    <property type="evidence" value="ECO:0007669"/>
    <property type="project" value="UniProtKB-UniRule"/>
</dbReference>
<feature type="chain" id="PRO_5042653416" description="FAD:protein FMN transferase" evidence="12">
    <location>
        <begin position="26"/>
        <end position="369"/>
    </location>
</feature>
<evidence type="ECO:0000256" key="4">
    <source>
        <dbReference type="ARBA" id="ARBA00022679"/>
    </source>
</evidence>
<comment type="subcellular location">
    <subcellularLocation>
        <location evidence="12">Cell inner membrane</location>
        <topology evidence="12">Lipid-anchor</topology>
        <orientation evidence="12">Periplasmic side</orientation>
    </subcellularLocation>
</comment>
<dbReference type="InterPro" id="IPR003374">
    <property type="entry name" value="ApbE-like_sf"/>
</dbReference>
<evidence type="ECO:0000256" key="2">
    <source>
        <dbReference type="ARBA" id="ARBA00016337"/>
    </source>
</evidence>
<dbReference type="PANTHER" id="PTHR30040">
    <property type="entry name" value="THIAMINE BIOSYNTHESIS LIPOPROTEIN APBE"/>
    <property type="match status" value="1"/>
</dbReference>
<evidence type="ECO:0000256" key="7">
    <source>
        <dbReference type="ARBA" id="ARBA00022842"/>
    </source>
</evidence>
<evidence type="ECO:0000256" key="11">
    <source>
        <dbReference type="PIRSR" id="PIRSR006268-2"/>
    </source>
</evidence>
<keyword evidence="12" id="KW-1003">Cell membrane</keyword>
<dbReference type="OrthoDB" id="9778595at2"/>
<dbReference type="Proteomes" id="UP000031386">
    <property type="component" value="Chromosome"/>
</dbReference>
<comment type="cofactor">
    <cofactor evidence="11">
        <name>Mg(2+)</name>
        <dbReference type="ChEBI" id="CHEBI:18420"/>
    </cofactor>
    <cofactor evidence="11">
        <name>Mn(2+)</name>
        <dbReference type="ChEBI" id="CHEBI:29035"/>
    </cofactor>
    <text evidence="11">Magnesium. Can also use manganese.</text>
</comment>
<dbReference type="STRING" id="33033.NW74_05250"/>
<feature type="signal peptide" evidence="12">
    <location>
        <begin position="1"/>
        <end position="25"/>
    </location>
</feature>
<reference evidence="14" key="2">
    <citation type="submission" date="2020-04" db="EMBL/GenBank/DDBJ databases">
        <title>Deep metagenomics examines the oral microbiome during advanced dental caries in children, revealing novel taxa and co-occurrences with host molecules.</title>
        <authorList>
            <person name="Baker J.L."/>
            <person name="Morton J.T."/>
            <person name="Dinis M."/>
            <person name="Alvarez R."/>
            <person name="Tran N.C."/>
            <person name="Knight R."/>
            <person name="Edlund A."/>
        </authorList>
    </citation>
    <scope>NUCLEOTIDE SEQUENCE</scope>
    <source>
        <strain evidence="14">JCVI_23_bin.11</strain>
    </source>
</reference>
<dbReference type="KEGG" id="pmic:NW74_05250"/>
<keyword evidence="5 10" id="KW-0479">Metal-binding</keyword>
<evidence type="ECO:0000256" key="1">
    <source>
        <dbReference type="ARBA" id="ARBA00011955"/>
    </source>
</evidence>
<evidence type="ECO:0000256" key="6">
    <source>
        <dbReference type="ARBA" id="ARBA00022827"/>
    </source>
</evidence>
<dbReference type="GO" id="GO:0005886">
    <property type="term" value="C:plasma membrane"/>
    <property type="evidence" value="ECO:0007669"/>
    <property type="project" value="UniProtKB-SubCell"/>
</dbReference>
<evidence type="ECO:0000256" key="9">
    <source>
        <dbReference type="ARBA" id="ARBA00048540"/>
    </source>
</evidence>
<keyword evidence="12" id="KW-0449">Lipoprotein</keyword>
<organism evidence="13 16">
    <name type="scientific">Parvimonas micra</name>
    <dbReference type="NCBI Taxonomy" id="33033"/>
    <lineage>
        <taxon>Bacteria</taxon>
        <taxon>Bacillati</taxon>
        <taxon>Bacillota</taxon>
        <taxon>Tissierellia</taxon>
        <taxon>Tissierellales</taxon>
        <taxon>Peptoniphilaceae</taxon>
        <taxon>Parvimonas</taxon>
    </lineage>
</organism>
<dbReference type="GO" id="GO:0016740">
    <property type="term" value="F:transferase activity"/>
    <property type="evidence" value="ECO:0007669"/>
    <property type="project" value="UniProtKB-UniRule"/>
</dbReference>
<dbReference type="Proteomes" id="UP000758611">
    <property type="component" value="Unassembled WGS sequence"/>
</dbReference>
<accession>A0A0B4S2D7</accession>
<evidence type="ECO:0000313" key="14">
    <source>
        <dbReference type="EMBL" id="MBF1306760.1"/>
    </source>
</evidence>
<evidence type="ECO:0000313" key="16">
    <source>
        <dbReference type="Proteomes" id="UP000031386"/>
    </source>
</evidence>
<feature type="binding site" evidence="11">
    <location>
        <position position="320"/>
    </location>
    <ligand>
        <name>Mg(2+)</name>
        <dbReference type="ChEBI" id="CHEBI:18420"/>
    </ligand>
</feature>
<evidence type="ECO:0000256" key="8">
    <source>
        <dbReference type="ARBA" id="ARBA00031306"/>
    </source>
</evidence>
<evidence type="ECO:0000313" key="15">
    <source>
        <dbReference type="EMBL" id="WBB31401.1"/>
    </source>
</evidence>
<dbReference type="AlphaFoldDB" id="A0A0B4S2D7"/>
<keyword evidence="16" id="KW-1185">Reference proteome</keyword>
<dbReference type="PIRSF" id="PIRSF006268">
    <property type="entry name" value="ApbE"/>
    <property type="match status" value="1"/>
</dbReference>
<keyword evidence="3 10" id="KW-0285">Flavoprotein</keyword>
<dbReference type="GeneID" id="93385428"/>
<feature type="binding site" evidence="11">
    <location>
        <position position="316"/>
    </location>
    <ligand>
        <name>Mg(2+)</name>
        <dbReference type="ChEBI" id="CHEBI:18420"/>
    </ligand>
</feature>
<dbReference type="Proteomes" id="UP001210690">
    <property type="component" value="Chromosome"/>
</dbReference>
<gene>
    <name evidence="14" type="ORF">HXM94_03065</name>
    <name evidence="15" type="ORF">NM222_02685</name>
    <name evidence="13" type="ORF">NW74_05250</name>
</gene>
<keyword evidence="12" id="KW-0997">Cell inner membrane</keyword>
<sequence>MKKFNRSIIGLLLCCLVFGACSKKAENEESKKNVKNNESASFKKFSKSFFGVFDTDVAFSAYCVNEEEFNKYFKVLEEDMKRYHNLYNSFENANENNIKTINDNAGKEAVKVDKEIIELLEFSIESYKKLSDKNNIAIGSVTSLWKAEKDAAVDLKGKLPDDNKIKEGLKHTDINNIVIDKENSTVFLKDKDMKLDVGAIAKGYSVEKVMNKLKSMGLKSAIISAGGNVKAIGSPLEKDKNKWGIGIQDPKFDSDKVDIKEVIFSNETCAVTSGDYQRFYFVGDKAYNHIIDPKTGYPKDKIKSVTVLCNDSGLADFLSTSLFLMDVEEGKKLLEKVEGAEAFWILSDGSVHYTEKMGKMLQSKGATNK</sequence>
<dbReference type="Pfam" id="PF02424">
    <property type="entry name" value="ApbE"/>
    <property type="match status" value="1"/>
</dbReference>
<comment type="catalytic activity">
    <reaction evidence="9 10 12">
        <text>L-threonyl-[protein] + FAD = FMN-L-threonyl-[protein] + AMP + H(+)</text>
        <dbReference type="Rhea" id="RHEA:36847"/>
        <dbReference type="Rhea" id="RHEA-COMP:11060"/>
        <dbReference type="Rhea" id="RHEA-COMP:11061"/>
        <dbReference type="ChEBI" id="CHEBI:15378"/>
        <dbReference type="ChEBI" id="CHEBI:30013"/>
        <dbReference type="ChEBI" id="CHEBI:57692"/>
        <dbReference type="ChEBI" id="CHEBI:74257"/>
        <dbReference type="ChEBI" id="CHEBI:456215"/>
        <dbReference type="EC" id="2.7.1.180"/>
    </reaction>
</comment>
<evidence type="ECO:0000256" key="5">
    <source>
        <dbReference type="ARBA" id="ARBA00022723"/>
    </source>
</evidence>
<dbReference type="InterPro" id="IPR024932">
    <property type="entry name" value="ApbE"/>
</dbReference>